<dbReference type="STRING" id="1432307.W9CHX5"/>
<proteinExistence type="predicted"/>
<dbReference type="InterPro" id="IPR052895">
    <property type="entry name" value="HetReg/Transcr_Mod"/>
</dbReference>
<comment type="caution">
    <text evidence="2">The sequence shown here is derived from an EMBL/GenBank/DDBJ whole genome shotgun (WGS) entry which is preliminary data.</text>
</comment>
<dbReference type="Pfam" id="PF26639">
    <property type="entry name" value="Het-6_barrel"/>
    <property type="match status" value="1"/>
</dbReference>
<keyword evidence="3" id="KW-1185">Reference proteome</keyword>
<gene>
    <name evidence="2" type="ORF">SBOR_4115</name>
</gene>
<evidence type="ECO:0000259" key="1">
    <source>
        <dbReference type="Pfam" id="PF06985"/>
    </source>
</evidence>
<sequence>MEVEVLSDYSHTPLNTSKPSIRLLNLQRDKQGSITGTLEAFSLDDPICPPFRTLSYVWGPKVYSDSILINTRWFPVLRSVHPILETISSDENLRQGWWWIDSICINQNAGPIAEMERNVQVAMMRRIYETADKTIGWLGPGDDEGERAMRFLKVLTNHKKRLDLLYRRRLAGEKGLKVEDLGKDLSDRSKWAALESLLLRPWWTRVWSLQEYIVPRKFVFHCGKEKISRKKLTQAMSAISQCRRIDETLLAHTAFQAPWIRGRVLRWYRKGLPIKLIGLMGYISDYQASDPRDRIYSVLGLAADRFLADPPRYQDSVVEVYSSLVKSFIERHQSLDIICFVDRFHGLGHSNILPALPSWVPDWRVDVQPWMVPAMAAQSGAGYVGNFRPTHLQGKNHDTFTAGKSKTPLKYSFSADLQQLNCQGVFMDLVDGIGGLRLVHGDENNEKEGVIKVYQCVNTTAIRKIFETSTVDSDSSPQDELTSEKASKYMDHIFRCLMLNRRERYLSWDLPAMEHSYKDFQTFCLAAMKTPFDVHPLFLDWFERNRHLRIGSHTLEQLCKAAQSPEPKLSTNIDLMDISTHERGFLSRFRDTTKWMARRLMTTNTEYIGMGPCRVQKGDQVWILLGCSIPLILRKWEDREGFQVIGECYLHGYMGGEVHGEVMNGERKVVEICLL</sequence>
<dbReference type="PANTHER" id="PTHR24148:SF73">
    <property type="entry name" value="HET DOMAIN PROTEIN (AFU_ORTHOLOGUE AFUA_8G01020)"/>
    <property type="match status" value="1"/>
</dbReference>
<feature type="domain" description="Heterokaryon incompatibility" evidence="1">
    <location>
        <begin position="51"/>
        <end position="211"/>
    </location>
</feature>
<dbReference type="OrthoDB" id="2504919at2759"/>
<dbReference type="PANTHER" id="PTHR24148">
    <property type="entry name" value="ANKYRIN REPEAT DOMAIN-CONTAINING PROTEIN 39 HOMOLOG-RELATED"/>
    <property type="match status" value="1"/>
</dbReference>
<evidence type="ECO:0000313" key="3">
    <source>
        <dbReference type="Proteomes" id="UP000019487"/>
    </source>
</evidence>
<organism evidence="2 3">
    <name type="scientific">Sclerotinia borealis (strain F-4128)</name>
    <dbReference type="NCBI Taxonomy" id="1432307"/>
    <lineage>
        <taxon>Eukaryota</taxon>
        <taxon>Fungi</taxon>
        <taxon>Dikarya</taxon>
        <taxon>Ascomycota</taxon>
        <taxon>Pezizomycotina</taxon>
        <taxon>Leotiomycetes</taxon>
        <taxon>Helotiales</taxon>
        <taxon>Sclerotiniaceae</taxon>
        <taxon>Sclerotinia</taxon>
    </lineage>
</organism>
<protein>
    <recommendedName>
        <fullName evidence="1">Heterokaryon incompatibility domain-containing protein</fullName>
    </recommendedName>
</protein>
<dbReference type="AlphaFoldDB" id="W9CHX5"/>
<evidence type="ECO:0000313" key="2">
    <source>
        <dbReference type="EMBL" id="ESZ95461.1"/>
    </source>
</evidence>
<dbReference type="Proteomes" id="UP000019487">
    <property type="component" value="Unassembled WGS sequence"/>
</dbReference>
<name>W9CHX5_SCLBF</name>
<reference evidence="2 3" key="1">
    <citation type="journal article" date="2014" name="Genome Announc.">
        <title>Draft genome sequence of Sclerotinia borealis, a psychrophilic plant pathogenic fungus.</title>
        <authorList>
            <person name="Mardanov A.V."/>
            <person name="Beletsky A.V."/>
            <person name="Kadnikov V.V."/>
            <person name="Ignatov A.N."/>
            <person name="Ravin N.V."/>
        </authorList>
    </citation>
    <scope>NUCLEOTIDE SEQUENCE [LARGE SCALE GENOMIC DNA]</scope>
    <source>
        <strain evidence="3">F-4157</strain>
    </source>
</reference>
<dbReference type="HOGENOM" id="CLU_004184_7_3_1"/>
<dbReference type="Pfam" id="PF06985">
    <property type="entry name" value="HET"/>
    <property type="match status" value="1"/>
</dbReference>
<accession>W9CHX5</accession>
<dbReference type="EMBL" id="AYSA01000184">
    <property type="protein sequence ID" value="ESZ95461.1"/>
    <property type="molecule type" value="Genomic_DNA"/>
</dbReference>
<dbReference type="InterPro" id="IPR010730">
    <property type="entry name" value="HET"/>
</dbReference>